<dbReference type="AlphaFoldDB" id="A0AAP2RCU1"/>
<dbReference type="Proteomes" id="UP001320159">
    <property type="component" value="Unassembled WGS sequence"/>
</dbReference>
<evidence type="ECO:0000313" key="2">
    <source>
        <dbReference type="EMBL" id="MCD1293912.1"/>
    </source>
</evidence>
<sequence>MLFIGIDHGTTGIRFANTEGQWFEISRKQARDMTKEQIISKMTSSFDVKVNDIELIALTYSMGDGISKITGVNKVENRGVISQKGAGVHIGGGTNVYDAIASSGIRAVVIPGIHRHNSAHPCFRLFSHGASPEKLGIAYNAYMARKDRSFIVSDISSNTVTMCVQDLKMLGAIDACIFAPGVHHGPLDLDAIRDVDAGLMSANDAFSTAGVTRVIPHKSLDELLAAKDKNDEDALWAFDTIAVFAAMEIASFLMLCPECTVFTAGSVGSMDMVRDRISGLIKKEVHVLGKLSAAIGLAQIARDVYAGEKDILGIKVDI</sequence>
<reference evidence="2 3" key="1">
    <citation type="submission" date="2017-11" db="EMBL/GenBank/DDBJ databases">
        <title>Isolation and Characterization of Family Methanocellaceae Species from Potential Methane Hydrate Area Offshore Southwestern Taiwan.</title>
        <authorList>
            <person name="Zhang W.-L."/>
            <person name="Chen W.-C."/>
            <person name="Lai M.-C."/>
            <person name="Chen S.-C."/>
        </authorList>
    </citation>
    <scope>NUCLEOTIDE SEQUENCE [LARGE SCALE GENOMIC DNA]</scope>
    <source>
        <strain evidence="2 3">CWC-04</strain>
    </source>
</reference>
<evidence type="ECO:0000313" key="3">
    <source>
        <dbReference type="Proteomes" id="UP001320159"/>
    </source>
</evidence>
<organism evidence="2 3">
    <name type="scientific">Methanooceanicella nereidis</name>
    <dbReference type="NCBI Taxonomy" id="2052831"/>
    <lineage>
        <taxon>Archaea</taxon>
        <taxon>Methanobacteriati</taxon>
        <taxon>Methanobacteriota</taxon>
        <taxon>Stenosarchaea group</taxon>
        <taxon>Methanomicrobia</taxon>
        <taxon>Methanocellales</taxon>
        <taxon>Methanocellaceae</taxon>
        <taxon>Methanooceanicella</taxon>
    </lineage>
</organism>
<evidence type="ECO:0000256" key="1">
    <source>
        <dbReference type="HAMAP-Rule" id="MF_01087"/>
    </source>
</evidence>
<dbReference type="SUPFAM" id="SSF53067">
    <property type="entry name" value="Actin-like ATPase domain"/>
    <property type="match status" value="1"/>
</dbReference>
<keyword evidence="3" id="KW-1185">Reference proteome</keyword>
<comment type="caution">
    <text evidence="2">The sequence shown here is derived from an EMBL/GenBank/DDBJ whole genome shotgun (WGS) entry which is preliminary data.</text>
</comment>
<protein>
    <recommendedName>
        <fullName evidence="1">UPF0285 protein CUJ83_02730</fullName>
    </recommendedName>
</protein>
<dbReference type="InterPro" id="IPR016735">
    <property type="entry name" value="Methan_mark_12"/>
</dbReference>
<dbReference type="PIRSF" id="PIRSF018783">
    <property type="entry name" value="UCP018783"/>
    <property type="match status" value="1"/>
</dbReference>
<name>A0AAP2RCU1_9EURY</name>
<proteinExistence type="inferred from homology"/>
<dbReference type="HAMAP" id="MF_01087">
    <property type="entry name" value="UPF0285"/>
    <property type="match status" value="1"/>
</dbReference>
<dbReference type="NCBIfam" id="TIGR03281">
    <property type="entry name" value="methan_mark_12"/>
    <property type="match status" value="1"/>
</dbReference>
<dbReference type="EMBL" id="PGCK01000002">
    <property type="protein sequence ID" value="MCD1293912.1"/>
    <property type="molecule type" value="Genomic_DNA"/>
</dbReference>
<accession>A0AAP2RCU1</accession>
<dbReference type="InterPro" id="IPR043129">
    <property type="entry name" value="ATPase_NBD"/>
</dbReference>
<gene>
    <name evidence="2" type="ORF">CUJ83_02730</name>
</gene>
<comment type="similarity">
    <text evidence="1">Belongs to the UPF0285 family.</text>
</comment>